<sequence>MDLLITLVTMSVVQTLPSPLLPCPTDDRSLPLDVRTSPIISISSLLADPPQPIASSSSRPTPKSPRPPPRSRSRSSSAFPSRTERKYKCTYEGCDKAYTKPSRLAEHELSHTGERPHVCPNCGQSYLRATHLTAHLRTHLDQEHRPFACTREGCDKSFWTSSHLARHEAVHDKAELYSCEQCDQSFAKAHLLREHVAASHLPEGSKPWPCTHEGCGASFAMKAHLKAHEKTHDPTRYTCSHPSHGTDFPSFPVWSALQTHMHQAHPPTCPHEECNGRVFKSHQRLRDHLKVHAEQEADKAKLLRDQQEGQVAEELPAIIADGLTRRKKRRQSSVGTMEDGGKSPKLRRVLSGDAGKDWACDHQGCEKRFKSKFAMESHRRAIHLKLRSHVCPIEGCGATYPYPANLKRHIEAHSRPTTPSTPKRGEGQLLTGMVKELRRFGCPAYALGVAPPPSTLAEHEEPPMQSVSLITEGVSEVVVKEEPDLEPDQTREEQWREEPAEQGQLSSPTECTMRFWRVYDVRRHLKAEHGIEMEDMEVRRLLLTTGQTGE</sequence>
<keyword evidence="11" id="KW-0732">Signal</keyword>
<feature type="region of interest" description="Disordered" evidence="10">
    <location>
        <begin position="45"/>
        <end position="84"/>
    </location>
</feature>
<dbReference type="FunFam" id="3.30.160.60:FF:001102">
    <property type="entry name" value="Transcription factor IIIA"/>
    <property type="match status" value="3"/>
</dbReference>
<dbReference type="PROSITE" id="PS00028">
    <property type="entry name" value="ZINC_FINGER_C2H2_1"/>
    <property type="match status" value="7"/>
</dbReference>
<feature type="domain" description="C2H2-type" evidence="12">
    <location>
        <begin position="87"/>
        <end position="116"/>
    </location>
</feature>
<dbReference type="PANTHER" id="PTHR46179">
    <property type="entry name" value="ZINC FINGER PROTEIN"/>
    <property type="match status" value="1"/>
</dbReference>
<evidence type="ECO:0000256" key="8">
    <source>
        <dbReference type="ARBA" id="ARBA00023242"/>
    </source>
</evidence>
<evidence type="ECO:0000256" key="3">
    <source>
        <dbReference type="ARBA" id="ARBA00022737"/>
    </source>
</evidence>
<reference evidence="13" key="1">
    <citation type="submission" date="2017-08" db="EMBL/GenBank/DDBJ databases">
        <authorList>
            <person name="Cuomo C."/>
            <person name="Billmyre B."/>
            <person name="Heitman J."/>
        </authorList>
    </citation>
    <scope>NUCLEOTIDE SEQUENCE</scope>
    <source>
        <strain evidence="13">CBS 12478</strain>
    </source>
</reference>
<keyword evidence="6" id="KW-0805">Transcription regulation</keyword>
<feature type="domain" description="C2H2-type" evidence="12">
    <location>
        <begin position="389"/>
        <end position="418"/>
    </location>
</feature>
<evidence type="ECO:0000259" key="12">
    <source>
        <dbReference type="PROSITE" id="PS50157"/>
    </source>
</evidence>
<evidence type="ECO:0000256" key="5">
    <source>
        <dbReference type="ARBA" id="ARBA00022833"/>
    </source>
</evidence>
<evidence type="ECO:0000313" key="13">
    <source>
        <dbReference type="EMBL" id="WWD19880.1"/>
    </source>
</evidence>
<feature type="domain" description="C2H2-type" evidence="12">
    <location>
        <begin position="147"/>
        <end position="176"/>
    </location>
</feature>
<keyword evidence="8" id="KW-0539">Nucleus</keyword>
<dbReference type="Proteomes" id="UP000322225">
    <property type="component" value="Chromosome 7"/>
</dbReference>
<evidence type="ECO:0000256" key="1">
    <source>
        <dbReference type="ARBA" id="ARBA00004123"/>
    </source>
</evidence>
<dbReference type="GeneID" id="43589553"/>
<dbReference type="RefSeq" id="XP_031860367.2">
    <property type="nucleotide sequence ID" value="XM_032005406.2"/>
</dbReference>
<dbReference type="Pfam" id="PF00096">
    <property type="entry name" value="zf-C2H2"/>
    <property type="match status" value="3"/>
</dbReference>
<evidence type="ECO:0000256" key="9">
    <source>
        <dbReference type="PROSITE-ProRule" id="PRU00042"/>
    </source>
</evidence>
<feature type="compositionally biased region" description="Basic and acidic residues" evidence="10">
    <location>
        <begin position="481"/>
        <end position="499"/>
    </location>
</feature>
<evidence type="ECO:0000256" key="6">
    <source>
        <dbReference type="ARBA" id="ARBA00023015"/>
    </source>
</evidence>
<dbReference type="GO" id="GO:0006357">
    <property type="term" value="P:regulation of transcription by RNA polymerase II"/>
    <property type="evidence" value="ECO:0007669"/>
    <property type="project" value="TreeGrafter"/>
</dbReference>
<feature type="domain" description="C2H2-type" evidence="12">
    <location>
        <begin position="177"/>
        <end position="205"/>
    </location>
</feature>
<evidence type="ECO:0000256" key="11">
    <source>
        <dbReference type="SAM" id="SignalP"/>
    </source>
</evidence>
<dbReference type="SMART" id="SM00355">
    <property type="entry name" value="ZnF_C2H2"/>
    <property type="match status" value="9"/>
</dbReference>
<accession>A0AAJ8MWC2</accession>
<dbReference type="Gene3D" id="3.30.160.60">
    <property type="entry name" value="Classic Zinc Finger"/>
    <property type="match status" value="5"/>
</dbReference>
<organism evidence="13 14">
    <name type="scientific">Kwoniella shandongensis</name>
    <dbReference type="NCBI Taxonomy" id="1734106"/>
    <lineage>
        <taxon>Eukaryota</taxon>
        <taxon>Fungi</taxon>
        <taxon>Dikarya</taxon>
        <taxon>Basidiomycota</taxon>
        <taxon>Agaricomycotina</taxon>
        <taxon>Tremellomycetes</taxon>
        <taxon>Tremellales</taxon>
        <taxon>Cryptococcaceae</taxon>
        <taxon>Kwoniella</taxon>
    </lineage>
</organism>
<dbReference type="GO" id="GO:0008270">
    <property type="term" value="F:zinc ion binding"/>
    <property type="evidence" value="ECO:0007669"/>
    <property type="project" value="UniProtKB-KW"/>
</dbReference>
<feature type="domain" description="C2H2-type" evidence="12">
    <location>
        <begin position="358"/>
        <end position="388"/>
    </location>
</feature>
<name>A0AAJ8MWC2_9TREE</name>
<evidence type="ECO:0000256" key="4">
    <source>
        <dbReference type="ARBA" id="ARBA00022771"/>
    </source>
</evidence>
<keyword evidence="5" id="KW-0862">Zinc</keyword>
<feature type="domain" description="C2H2-type" evidence="12">
    <location>
        <begin position="117"/>
        <end position="144"/>
    </location>
</feature>
<comment type="subcellular location">
    <subcellularLocation>
        <location evidence="1">Nucleus</location>
    </subcellularLocation>
</comment>
<feature type="domain" description="C2H2-type" evidence="12">
    <location>
        <begin position="208"/>
        <end position="237"/>
    </location>
</feature>
<feature type="region of interest" description="Disordered" evidence="10">
    <location>
        <begin position="325"/>
        <end position="348"/>
    </location>
</feature>
<feature type="signal peptide" evidence="11">
    <location>
        <begin position="1"/>
        <end position="15"/>
    </location>
</feature>
<dbReference type="GO" id="GO:0005634">
    <property type="term" value="C:nucleus"/>
    <property type="evidence" value="ECO:0007669"/>
    <property type="project" value="UniProtKB-SubCell"/>
</dbReference>
<evidence type="ECO:0000256" key="2">
    <source>
        <dbReference type="ARBA" id="ARBA00022723"/>
    </source>
</evidence>
<reference evidence="13" key="2">
    <citation type="submission" date="2024-01" db="EMBL/GenBank/DDBJ databases">
        <title>Comparative genomics of Cryptococcus and Kwoniella reveals pathogenesis evolution and contrasting modes of karyotype evolution via chromosome fusion or intercentromeric recombination.</title>
        <authorList>
            <person name="Coelho M.A."/>
            <person name="David-Palma M."/>
            <person name="Shea T."/>
            <person name="Bowers K."/>
            <person name="McGinley-Smith S."/>
            <person name="Mohammad A.W."/>
            <person name="Gnirke A."/>
            <person name="Yurkov A.M."/>
            <person name="Nowrousian M."/>
            <person name="Sun S."/>
            <person name="Cuomo C.A."/>
            <person name="Heitman J."/>
        </authorList>
    </citation>
    <scope>NUCLEOTIDE SEQUENCE</scope>
    <source>
        <strain evidence="13">CBS 12478</strain>
    </source>
</reference>
<evidence type="ECO:0000313" key="14">
    <source>
        <dbReference type="Proteomes" id="UP000322225"/>
    </source>
</evidence>
<dbReference type="EMBL" id="CP144057">
    <property type="protein sequence ID" value="WWD19880.1"/>
    <property type="molecule type" value="Genomic_DNA"/>
</dbReference>
<dbReference type="InterPro" id="IPR036236">
    <property type="entry name" value="Znf_C2H2_sf"/>
</dbReference>
<keyword evidence="3" id="KW-0677">Repeat</keyword>
<keyword evidence="7" id="KW-0804">Transcription</keyword>
<dbReference type="PANTHER" id="PTHR46179:SF13">
    <property type="entry name" value="C2H2-TYPE DOMAIN-CONTAINING PROTEIN"/>
    <property type="match status" value="1"/>
</dbReference>
<protein>
    <recommendedName>
        <fullName evidence="12">C2H2-type domain-containing protein</fullName>
    </recommendedName>
</protein>
<dbReference type="FunFam" id="3.30.160.60:FF:000624">
    <property type="entry name" value="zinc finger protein 697"/>
    <property type="match status" value="1"/>
</dbReference>
<dbReference type="SUPFAM" id="SSF57667">
    <property type="entry name" value="beta-beta-alpha zinc fingers"/>
    <property type="match status" value="4"/>
</dbReference>
<keyword evidence="2" id="KW-0479">Metal-binding</keyword>
<dbReference type="PROSITE" id="PS50157">
    <property type="entry name" value="ZINC_FINGER_C2H2_2"/>
    <property type="match status" value="7"/>
</dbReference>
<feature type="region of interest" description="Disordered" evidence="10">
    <location>
        <begin position="481"/>
        <end position="507"/>
    </location>
</feature>
<dbReference type="AlphaFoldDB" id="A0AAJ8MWC2"/>
<gene>
    <name evidence="13" type="ORF">CI109_104349</name>
</gene>
<proteinExistence type="predicted"/>
<dbReference type="InterPro" id="IPR013087">
    <property type="entry name" value="Znf_C2H2_type"/>
</dbReference>
<dbReference type="InterPro" id="IPR051061">
    <property type="entry name" value="Zinc_finger_trans_reg"/>
</dbReference>
<evidence type="ECO:0000256" key="7">
    <source>
        <dbReference type="ARBA" id="ARBA00023163"/>
    </source>
</evidence>
<keyword evidence="14" id="KW-1185">Reference proteome</keyword>
<evidence type="ECO:0000256" key="10">
    <source>
        <dbReference type="SAM" id="MobiDB-lite"/>
    </source>
</evidence>
<dbReference type="KEGG" id="ksn:43589553"/>
<keyword evidence="4 9" id="KW-0863">Zinc-finger</keyword>
<feature type="chain" id="PRO_5042480388" description="C2H2-type domain-containing protein" evidence="11">
    <location>
        <begin position="16"/>
        <end position="550"/>
    </location>
</feature>